<evidence type="ECO:0000256" key="1">
    <source>
        <dbReference type="ARBA" id="ARBA00004571"/>
    </source>
</evidence>
<feature type="region of interest" description="Disordered" evidence="10">
    <location>
        <begin position="287"/>
        <end position="311"/>
    </location>
</feature>
<keyword evidence="6 8" id="KW-0472">Membrane</keyword>
<accession>A0ABT0GMF8</accession>
<comment type="similarity">
    <text evidence="8 9">Belongs to the TonB-dependent receptor family.</text>
</comment>
<evidence type="ECO:0000256" key="9">
    <source>
        <dbReference type="RuleBase" id="RU003357"/>
    </source>
</evidence>
<dbReference type="InterPro" id="IPR012910">
    <property type="entry name" value="Plug_dom"/>
</dbReference>
<dbReference type="SUPFAM" id="SSF56935">
    <property type="entry name" value="Porins"/>
    <property type="match status" value="1"/>
</dbReference>
<dbReference type="PROSITE" id="PS52016">
    <property type="entry name" value="TONB_DEPENDENT_REC_3"/>
    <property type="match status" value="1"/>
</dbReference>
<evidence type="ECO:0000313" key="15">
    <source>
        <dbReference type="Proteomes" id="UP001431449"/>
    </source>
</evidence>
<reference evidence="14" key="1">
    <citation type="submission" date="2022-04" db="EMBL/GenBank/DDBJ databases">
        <title>Lysobacter sp. CAU 1642 isolated from sea sand.</title>
        <authorList>
            <person name="Kim W."/>
        </authorList>
    </citation>
    <scope>NUCLEOTIDE SEQUENCE</scope>
    <source>
        <strain evidence="14">CAU 1642</strain>
    </source>
</reference>
<keyword evidence="11" id="KW-0732">Signal</keyword>
<feature type="signal peptide" evidence="11">
    <location>
        <begin position="1"/>
        <end position="28"/>
    </location>
</feature>
<dbReference type="Gene3D" id="2.40.170.20">
    <property type="entry name" value="TonB-dependent receptor, beta-barrel domain"/>
    <property type="match status" value="1"/>
</dbReference>
<keyword evidence="4 8" id="KW-0812">Transmembrane</keyword>
<dbReference type="Pfam" id="PF00593">
    <property type="entry name" value="TonB_dep_Rec_b-barrel"/>
    <property type="match status" value="1"/>
</dbReference>
<dbReference type="PANTHER" id="PTHR30069:SF40">
    <property type="entry name" value="TONB-DEPENDENT RECEPTOR NMB0964-RELATED"/>
    <property type="match status" value="1"/>
</dbReference>
<dbReference type="InterPro" id="IPR000531">
    <property type="entry name" value="Beta-barrel_TonB"/>
</dbReference>
<evidence type="ECO:0000256" key="10">
    <source>
        <dbReference type="SAM" id="MobiDB-lite"/>
    </source>
</evidence>
<organism evidence="14 15">
    <name type="scientific">Pseudomarimonas salicorniae</name>
    <dbReference type="NCBI Taxonomy" id="2933270"/>
    <lineage>
        <taxon>Bacteria</taxon>
        <taxon>Pseudomonadati</taxon>
        <taxon>Pseudomonadota</taxon>
        <taxon>Gammaproteobacteria</taxon>
        <taxon>Lysobacterales</taxon>
        <taxon>Lysobacteraceae</taxon>
        <taxon>Pseudomarimonas</taxon>
    </lineage>
</organism>
<evidence type="ECO:0000256" key="6">
    <source>
        <dbReference type="ARBA" id="ARBA00023136"/>
    </source>
</evidence>
<name>A0ABT0GMF8_9GAMM</name>
<feature type="domain" description="TonB-dependent receptor plug" evidence="13">
    <location>
        <begin position="57"/>
        <end position="161"/>
    </location>
</feature>
<protein>
    <submittedName>
        <fullName evidence="14">TonB-dependent receptor</fullName>
    </submittedName>
</protein>
<dbReference type="CDD" id="cd01347">
    <property type="entry name" value="ligand_gated_channel"/>
    <property type="match status" value="1"/>
</dbReference>
<dbReference type="RefSeq" id="WP_248211704.1">
    <property type="nucleotide sequence ID" value="NZ_JALNMH010000027.1"/>
</dbReference>
<evidence type="ECO:0000256" key="11">
    <source>
        <dbReference type="SAM" id="SignalP"/>
    </source>
</evidence>
<evidence type="ECO:0000259" key="13">
    <source>
        <dbReference type="Pfam" id="PF07715"/>
    </source>
</evidence>
<dbReference type="PANTHER" id="PTHR30069">
    <property type="entry name" value="TONB-DEPENDENT OUTER MEMBRANE RECEPTOR"/>
    <property type="match status" value="1"/>
</dbReference>
<dbReference type="EMBL" id="JALNMH010000027">
    <property type="protein sequence ID" value="MCK7595633.1"/>
    <property type="molecule type" value="Genomic_DNA"/>
</dbReference>
<dbReference type="InterPro" id="IPR036942">
    <property type="entry name" value="Beta-barrel_TonB_sf"/>
</dbReference>
<dbReference type="Proteomes" id="UP001431449">
    <property type="component" value="Unassembled WGS sequence"/>
</dbReference>
<feature type="chain" id="PRO_5046113031" evidence="11">
    <location>
        <begin position="29"/>
        <end position="700"/>
    </location>
</feature>
<keyword evidence="14" id="KW-0675">Receptor</keyword>
<evidence type="ECO:0000256" key="2">
    <source>
        <dbReference type="ARBA" id="ARBA00022448"/>
    </source>
</evidence>
<sequence length="700" mass="76290">MRQQSLSRALRLALPMLGGLSIAPVVVAQGELPHDAERAEALDAVVVTATPLRQSAEELTRPVSVLAGQALDEQRAGTLGDTVSSLPGVQSSGFGPGVGRPVIRGLDGARVQTLSDGLSSLDASTVSADHAISIEPFLARQIEVLKGPATLLYGTGAIGGAVNVVDGRIPDAAPLGGQPMSGRAELRGDTATDQRTAMFKIQGGSDRFQLTADALHRETDDIEIPGFSESAALLAEEGETPDPETRGLLENSATRTTAGGIGASWLGERGFLGFAVSGFDSLYGVPGHGHAHEEDHEDKGSITLDEGDEEEESVRIDLEQRRFEARGGLLQPFALHDSISFKLARTDYEHLELEGDEIGTRFENDGVEGRIEAVHAELNGWRGAWGLQYGRRDFSAIGEEAFVPPSLSRDLGLFLIEQKQLNPDFRLELGARIDEVEIDPEGAPAADFSPFSASASLRWELNETFHLDFGLDRAERAPTAEELFSDGPHIATQSFEIGDAALDTEVANRLEVGSHWHIEGFSVKAALYTTRFDDFIYLADTGLEEDELPVRAWTQGDARFNGFELEVDKTLGEWESGLWSLRMTADAVRARLTDGDDLPRIPAARLGAQLRWEKDGWRAHLGAMRYDDQDRVAEFERPSEGYTLVDAQLAYHFDLQDAGWEVFLDARNLTDREARPHTSFLKDLAPLPGRNLQFGVRVFF</sequence>
<comment type="subcellular location">
    <subcellularLocation>
        <location evidence="1 8">Cell outer membrane</location>
        <topology evidence="1 8">Multi-pass membrane protein</topology>
    </subcellularLocation>
</comment>
<keyword evidence="7 8" id="KW-0998">Cell outer membrane</keyword>
<dbReference type="Gene3D" id="2.170.130.10">
    <property type="entry name" value="TonB-dependent receptor, plug domain"/>
    <property type="match status" value="1"/>
</dbReference>
<keyword evidence="15" id="KW-1185">Reference proteome</keyword>
<keyword evidence="3 8" id="KW-1134">Transmembrane beta strand</keyword>
<evidence type="ECO:0000256" key="5">
    <source>
        <dbReference type="ARBA" id="ARBA00023077"/>
    </source>
</evidence>
<dbReference type="Pfam" id="PF07715">
    <property type="entry name" value="Plug"/>
    <property type="match status" value="1"/>
</dbReference>
<feature type="domain" description="TonB-dependent receptor-like beta-barrel" evidence="12">
    <location>
        <begin position="380"/>
        <end position="669"/>
    </location>
</feature>
<keyword evidence="5 9" id="KW-0798">TonB box</keyword>
<dbReference type="InterPro" id="IPR039426">
    <property type="entry name" value="TonB-dep_rcpt-like"/>
</dbReference>
<evidence type="ECO:0000256" key="7">
    <source>
        <dbReference type="ARBA" id="ARBA00023237"/>
    </source>
</evidence>
<feature type="compositionally biased region" description="Basic and acidic residues" evidence="10">
    <location>
        <begin position="290"/>
        <end position="300"/>
    </location>
</feature>
<evidence type="ECO:0000256" key="4">
    <source>
        <dbReference type="ARBA" id="ARBA00022692"/>
    </source>
</evidence>
<evidence type="ECO:0000313" key="14">
    <source>
        <dbReference type="EMBL" id="MCK7595633.1"/>
    </source>
</evidence>
<gene>
    <name evidence="14" type="ORF">M0G41_18455</name>
</gene>
<proteinExistence type="inferred from homology"/>
<dbReference type="InterPro" id="IPR037066">
    <property type="entry name" value="Plug_dom_sf"/>
</dbReference>
<evidence type="ECO:0000256" key="8">
    <source>
        <dbReference type="PROSITE-ProRule" id="PRU01360"/>
    </source>
</evidence>
<comment type="caution">
    <text evidence="14">The sequence shown here is derived from an EMBL/GenBank/DDBJ whole genome shotgun (WGS) entry which is preliminary data.</text>
</comment>
<evidence type="ECO:0000256" key="3">
    <source>
        <dbReference type="ARBA" id="ARBA00022452"/>
    </source>
</evidence>
<keyword evidence="2 8" id="KW-0813">Transport</keyword>
<evidence type="ECO:0000259" key="12">
    <source>
        <dbReference type="Pfam" id="PF00593"/>
    </source>
</evidence>